<dbReference type="InterPro" id="IPR015797">
    <property type="entry name" value="NUDIX_hydrolase-like_dom_sf"/>
</dbReference>
<evidence type="ECO:0000259" key="4">
    <source>
        <dbReference type="PROSITE" id="PS51462"/>
    </source>
</evidence>
<dbReference type="EMBL" id="AZDJ01000013">
    <property type="protein sequence ID" value="KRK73335.1"/>
    <property type="molecule type" value="Genomic_DNA"/>
</dbReference>
<evidence type="ECO:0000313" key="6">
    <source>
        <dbReference type="Proteomes" id="UP000051804"/>
    </source>
</evidence>
<evidence type="ECO:0000256" key="3">
    <source>
        <dbReference type="RuleBase" id="RU003476"/>
    </source>
</evidence>
<dbReference type="Proteomes" id="UP000051804">
    <property type="component" value="Unassembled WGS sequence"/>
</dbReference>
<dbReference type="InterPro" id="IPR020084">
    <property type="entry name" value="NUDIX_hydrolase_CS"/>
</dbReference>
<dbReference type="AlphaFoldDB" id="A0A0R1K1T0"/>
<keyword evidence="2 3" id="KW-0378">Hydrolase</keyword>
<dbReference type="PANTHER" id="PTHR11839">
    <property type="entry name" value="UDP/ADP-SUGAR PYROPHOSPHATASE"/>
    <property type="match status" value="1"/>
</dbReference>
<dbReference type="PROSITE" id="PS51462">
    <property type="entry name" value="NUDIX"/>
    <property type="match status" value="1"/>
</dbReference>
<sequence length="184" mass="20083">MEITRHTAAGDIQAERQLYSGHIFDIVQQTIHTPDGLTVTRDLVRHAPAVALLALTADEQVLVNREYRVGINAESFALPAGLIDPGESVEAAARRELQEETGFVAQTVTEMTAIRSSEGMTDEVVHLMLVTVDPAQRASKHFDQDEFVTSDFVPLAEVIAAVKDGRMASAQTVSAVSYYLAFVR</sequence>
<dbReference type="OrthoDB" id="9806150at2"/>
<dbReference type="PATRIC" id="fig|1291734.4.peg.1224"/>
<comment type="similarity">
    <text evidence="3">Belongs to the Nudix hydrolase family.</text>
</comment>
<evidence type="ECO:0000256" key="2">
    <source>
        <dbReference type="ARBA" id="ARBA00022801"/>
    </source>
</evidence>
<dbReference type="PRINTS" id="PR00502">
    <property type="entry name" value="NUDIXFAMILY"/>
</dbReference>
<dbReference type="Pfam" id="PF00293">
    <property type="entry name" value="NUDIX"/>
    <property type="match status" value="1"/>
</dbReference>
<dbReference type="Gene3D" id="3.90.79.10">
    <property type="entry name" value="Nucleoside Triphosphate Pyrophosphohydrolase"/>
    <property type="match status" value="1"/>
</dbReference>
<dbReference type="GO" id="GO:0019693">
    <property type="term" value="P:ribose phosphate metabolic process"/>
    <property type="evidence" value="ECO:0007669"/>
    <property type="project" value="TreeGrafter"/>
</dbReference>
<proteinExistence type="inferred from homology"/>
<gene>
    <name evidence="5" type="ORF">FD02_GL001193</name>
</gene>
<organism evidence="5 6">
    <name type="scientific">Lacticaseibacillus nasuensis JCM 17158</name>
    <dbReference type="NCBI Taxonomy" id="1291734"/>
    <lineage>
        <taxon>Bacteria</taxon>
        <taxon>Bacillati</taxon>
        <taxon>Bacillota</taxon>
        <taxon>Bacilli</taxon>
        <taxon>Lactobacillales</taxon>
        <taxon>Lactobacillaceae</taxon>
        <taxon>Lacticaseibacillus</taxon>
    </lineage>
</organism>
<keyword evidence="6" id="KW-1185">Reference proteome</keyword>
<evidence type="ECO:0000313" key="5">
    <source>
        <dbReference type="EMBL" id="KRK73335.1"/>
    </source>
</evidence>
<dbReference type="InterPro" id="IPR020476">
    <property type="entry name" value="Nudix_hydrolase"/>
</dbReference>
<dbReference type="PROSITE" id="PS00893">
    <property type="entry name" value="NUDIX_BOX"/>
    <property type="match status" value="1"/>
</dbReference>
<dbReference type="CDD" id="cd03424">
    <property type="entry name" value="NUDIX_ADPRase_Nudt5_UGPPase_Nudt14"/>
    <property type="match status" value="1"/>
</dbReference>
<accession>A0A0R1K1T0</accession>
<name>A0A0R1K1T0_9LACO</name>
<dbReference type="SUPFAM" id="SSF55811">
    <property type="entry name" value="Nudix"/>
    <property type="match status" value="1"/>
</dbReference>
<dbReference type="PANTHER" id="PTHR11839:SF18">
    <property type="entry name" value="NUDIX HYDROLASE DOMAIN-CONTAINING PROTEIN"/>
    <property type="match status" value="1"/>
</dbReference>
<evidence type="ECO:0000256" key="1">
    <source>
        <dbReference type="ARBA" id="ARBA00001946"/>
    </source>
</evidence>
<dbReference type="STRING" id="1291734.FD02_GL001193"/>
<dbReference type="RefSeq" id="WP_054721639.1">
    <property type="nucleotide sequence ID" value="NZ_AZDJ01000013.1"/>
</dbReference>
<dbReference type="GO" id="GO:0006753">
    <property type="term" value="P:nucleoside phosphate metabolic process"/>
    <property type="evidence" value="ECO:0007669"/>
    <property type="project" value="TreeGrafter"/>
</dbReference>
<protein>
    <submittedName>
        <fullName evidence="5">NUDIX family hydrolase</fullName>
    </submittedName>
</protein>
<comment type="caution">
    <text evidence="5">The sequence shown here is derived from an EMBL/GenBank/DDBJ whole genome shotgun (WGS) entry which is preliminary data.</text>
</comment>
<dbReference type="GO" id="GO:0016462">
    <property type="term" value="F:pyrophosphatase activity"/>
    <property type="evidence" value="ECO:0007669"/>
    <property type="project" value="UniProtKB-ARBA"/>
</dbReference>
<reference evidence="5 6" key="1">
    <citation type="journal article" date="2015" name="Genome Announc.">
        <title>Expanding the biotechnology potential of lactobacilli through comparative genomics of 213 strains and associated genera.</title>
        <authorList>
            <person name="Sun Z."/>
            <person name="Harris H.M."/>
            <person name="McCann A."/>
            <person name="Guo C."/>
            <person name="Argimon S."/>
            <person name="Zhang W."/>
            <person name="Yang X."/>
            <person name="Jeffery I.B."/>
            <person name="Cooney J.C."/>
            <person name="Kagawa T.F."/>
            <person name="Liu W."/>
            <person name="Song Y."/>
            <person name="Salvetti E."/>
            <person name="Wrobel A."/>
            <person name="Rasinkangas P."/>
            <person name="Parkhill J."/>
            <person name="Rea M.C."/>
            <person name="O'Sullivan O."/>
            <person name="Ritari J."/>
            <person name="Douillard F.P."/>
            <person name="Paul Ross R."/>
            <person name="Yang R."/>
            <person name="Briner A.E."/>
            <person name="Felis G.E."/>
            <person name="de Vos W.M."/>
            <person name="Barrangou R."/>
            <person name="Klaenhammer T.R."/>
            <person name="Caufield P.W."/>
            <person name="Cui Y."/>
            <person name="Zhang H."/>
            <person name="O'Toole P.W."/>
        </authorList>
    </citation>
    <scope>NUCLEOTIDE SEQUENCE [LARGE SCALE GENOMIC DNA]</scope>
    <source>
        <strain evidence="5 6">JCM 17158</strain>
    </source>
</reference>
<comment type="cofactor">
    <cofactor evidence="1">
        <name>Mg(2+)</name>
        <dbReference type="ChEBI" id="CHEBI:18420"/>
    </cofactor>
</comment>
<dbReference type="InterPro" id="IPR000086">
    <property type="entry name" value="NUDIX_hydrolase_dom"/>
</dbReference>
<feature type="domain" description="Nudix hydrolase" evidence="4">
    <location>
        <begin position="44"/>
        <end position="175"/>
    </location>
</feature>